<feature type="transmembrane region" description="Helical" evidence="1">
    <location>
        <begin position="346"/>
        <end position="364"/>
    </location>
</feature>
<dbReference type="EMBL" id="CP002364">
    <property type="protein sequence ID" value="ADW17177.1"/>
    <property type="molecule type" value="Genomic_DNA"/>
</dbReference>
<feature type="transmembrane region" description="Helical" evidence="1">
    <location>
        <begin position="195"/>
        <end position="214"/>
    </location>
</feature>
<feature type="transmembrane region" description="Helical" evidence="1">
    <location>
        <begin position="296"/>
        <end position="314"/>
    </location>
</feature>
<evidence type="ECO:0000256" key="1">
    <source>
        <dbReference type="SAM" id="Phobius"/>
    </source>
</evidence>
<dbReference type="SUPFAM" id="SSF141571">
    <property type="entry name" value="Pentapeptide repeat-like"/>
    <property type="match status" value="1"/>
</dbReference>
<name>A0A7U3YKQ8_DESPD</name>
<accession>A0A7U3YKQ8</accession>
<dbReference type="PANTHER" id="PTHR14136">
    <property type="entry name" value="BTB_POZ DOMAIN-CONTAINING PROTEIN KCTD9"/>
    <property type="match status" value="1"/>
</dbReference>
<sequence>MIFHPIKRRRIRTAQAGGQDQARKASQQQNAQALLASANSASERVAGQHMAFMAVCVYVLVIVFGTTDTDLLTGRGVKLPVINVDVPLVGFYAIAPFLVVLVHFNLLLHLQLLSRELFAFDAATPQEERFGGLRDRLHIFPYTYFLVGNLSTLMRRLIGLMVSITMLVLPFVTLLALQFWFLAYQSEPVTWLQRVAVWIDIVVVTILWPIILHPRDDWRGYWHDLLTVLVPQRRIWIAFALLVVGQALFSFSATAQQSHPLMQTGFFVLGYGLVLLSPALLILLSGWQRVSPLRRLHFTVLFLVVIALITASFGLHTNEWTTAALFAVPWLLVPLAMFWHPRSPRGSLALLLTLSLGPLLPLTLHVEGERIEQILLHIQGIPHGSTTLSRYLTERRRLNLTEQVLLAKPASPEALQHVHSGAGEKALQQTEPLNLNGRKLRHANLHKAILIGASLREADIQWAYLKGAHLQGARFYNASLHNAVFDTTDLQNVSLENTDLQSAYLGDSRLDFADIHDARLQGADLRGAHLLGANLASTCLQGAILTKAQLQGADLRGADLRGADLQEADLRGADLRGALLRAANLSKAQLQGANIDGREEELVDARGVTWDPLAAEMRDALTVEARRWIPDKAHVQLVIHRLNAPPESPRPQLRSCLSQSDHLVCERRSNPQNPEELELFRRHTLAALSALACASPHVAWGIIQQIANQKEDSSRQGLGAALTTRLDDPACTGLHQLNADKKERLLSWAVGPSR</sequence>
<feature type="transmembrane region" description="Helical" evidence="1">
    <location>
        <begin position="265"/>
        <end position="284"/>
    </location>
</feature>
<dbReference type="Gene3D" id="2.160.20.80">
    <property type="entry name" value="E3 ubiquitin-protein ligase SopA"/>
    <property type="match status" value="1"/>
</dbReference>
<keyword evidence="3" id="KW-1185">Reference proteome</keyword>
<keyword evidence="1" id="KW-0812">Transmembrane</keyword>
<feature type="transmembrane region" description="Helical" evidence="1">
    <location>
        <begin position="235"/>
        <end position="253"/>
    </location>
</feature>
<organism evidence="2 3">
    <name type="scientific">Desulfobulbus propionicus (strain ATCC 33891 / DSM 2032 / VKM B-1956 / 1pr3)</name>
    <dbReference type="NCBI Taxonomy" id="577650"/>
    <lineage>
        <taxon>Bacteria</taxon>
        <taxon>Pseudomonadati</taxon>
        <taxon>Thermodesulfobacteriota</taxon>
        <taxon>Desulfobulbia</taxon>
        <taxon>Desulfobulbales</taxon>
        <taxon>Desulfobulbaceae</taxon>
        <taxon>Desulfobulbus</taxon>
    </lineage>
</organism>
<keyword evidence="1" id="KW-1133">Transmembrane helix</keyword>
<keyword evidence="1" id="KW-0472">Membrane</keyword>
<dbReference type="PANTHER" id="PTHR14136:SF17">
    <property type="entry name" value="BTB_POZ DOMAIN-CONTAINING PROTEIN KCTD9"/>
    <property type="match status" value="1"/>
</dbReference>
<dbReference type="KEGG" id="dpr:Despr_1003"/>
<dbReference type="InterPro" id="IPR051082">
    <property type="entry name" value="Pentapeptide-BTB/POZ_domain"/>
</dbReference>
<evidence type="ECO:0000313" key="2">
    <source>
        <dbReference type="EMBL" id="ADW17177.1"/>
    </source>
</evidence>
<dbReference type="Pfam" id="PF00805">
    <property type="entry name" value="Pentapeptide"/>
    <property type="match status" value="3"/>
</dbReference>
<feature type="transmembrane region" description="Helical" evidence="1">
    <location>
        <begin position="50"/>
        <end position="67"/>
    </location>
</feature>
<dbReference type="Proteomes" id="UP000006365">
    <property type="component" value="Chromosome"/>
</dbReference>
<proteinExistence type="predicted"/>
<feature type="transmembrane region" description="Helical" evidence="1">
    <location>
        <begin position="87"/>
        <end position="108"/>
    </location>
</feature>
<dbReference type="AlphaFoldDB" id="A0A7U3YKQ8"/>
<evidence type="ECO:0000313" key="3">
    <source>
        <dbReference type="Proteomes" id="UP000006365"/>
    </source>
</evidence>
<protein>
    <submittedName>
        <fullName evidence="2">Pentapeptide repeat protein</fullName>
    </submittedName>
</protein>
<dbReference type="InterPro" id="IPR001646">
    <property type="entry name" value="5peptide_repeat"/>
</dbReference>
<dbReference type="RefSeq" id="WP_015723721.1">
    <property type="nucleotide sequence ID" value="NC_014972.1"/>
</dbReference>
<feature type="transmembrane region" description="Helical" evidence="1">
    <location>
        <begin position="157"/>
        <end position="183"/>
    </location>
</feature>
<feature type="transmembrane region" description="Helical" evidence="1">
    <location>
        <begin position="320"/>
        <end position="339"/>
    </location>
</feature>
<gene>
    <name evidence="2" type="ordered locus">Despr_1003</name>
</gene>
<reference evidence="2 3" key="1">
    <citation type="journal article" date="2011" name="Stand. Genomic Sci.">
        <title>Complete genome sequence of Desulfobulbus propionicus type strain (1pr3).</title>
        <authorList>
            <person name="Pagani I."/>
            <person name="Lapidus A."/>
            <person name="Nolan M."/>
            <person name="Lucas S."/>
            <person name="Hammon N."/>
            <person name="Deshpande S."/>
            <person name="Cheng J.F."/>
            <person name="Chertkov O."/>
            <person name="Davenport K."/>
            <person name="Tapia R."/>
            <person name="Han C."/>
            <person name="Goodwin L."/>
            <person name="Pitluck S."/>
            <person name="Liolios K."/>
            <person name="Mavromatis K."/>
            <person name="Ivanova N."/>
            <person name="Mikhailova N."/>
            <person name="Pati A."/>
            <person name="Chen A."/>
            <person name="Palaniappan K."/>
            <person name="Land M."/>
            <person name="Hauser L."/>
            <person name="Chang Y.J."/>
            <person name="Jeffries C.D."/>
            <person name="Detter J.C."/>
            <person name="Brambilla E."/>
            <person name="Kannan K.P."/>
            <person name="Djao O.D."/>
            <person name="Rohde M."/>
            <person name="Pukall R."/>
            <person name="Spring S."/>
            <person name="Goker M."/>
            <person name="Sikorski J."/>
            <person name="Woyke T."/>
            <person name="Bristow J."/>
            <person name="Eisen J.A."/>
            <person name="Markowitz V."/>
            <person name="Hugenholtz P."/>
            <person name="Kyrpides N.C."/>
            <person name="Klenk H.P."/>
        </authorList>
    </citation>
    <scope>NUCLEOTIDE SEQUENCE [LARGE SCALE GENOMIC DNA]</scope>
    <source>
        <strain evidence="3">ATCC 33891 / DSM 2032 / 1pr3</strain>
    </source>
</reference>